<reference evidence="5 6" key="1">
    <citation type="submission" date="2020-06" db="EMBL/GenBank/DDBJ databases">
        <authorList>
            <consortium name="Wellcome Sanger Institute Data Sharing"/>
        </authorList>
    </citation>
    <scope>NUCLEOTIDE SEQUENCE [LARGE SCALE GENOMIC DNA]</scope>
</reference>
<reference evidence="5" key="2">
    <citation type="submission" date="2025-08" db="UniProtKB">
        <authorList>
            <consortium name="Ensembl"/>
        </authorList>
    </citation>
    <scope>IDENTIFICATION</scope>
</reference>
<evidence type="ECO:0000256" key="2">
    <source>
        <dbReference type="PROSITE-ProRule" id="PRU00191"/>
    </source>
</evidence>
<dbReference type="AlphaFoldDB" id="A0AAY4B9Y6"/>
<dbReference type="SUPFAM" id="SSF55550">
    <property type="entry name" value="SH2 domain"/>
    <property type="match status" value="1"/>
</dbReference>
<dbReference type="Pfam" id="PF00017">
    <property type="entry name" value="SH2"/>
    <property type="match status" value="1"/>
</dbReference>
<dbReference type="PANTHER" id="PTHR14388:SF23">
    <property type="entry name" value="SI:CH73-109I22.2"/>
    <property type="match status" value="1"/>
</dbReference>
<feature type="compositionally biased region" description="Polar residues" evidence="3">
    <location>
        <begin position="464"/>
        <end position="481"/>
    </location>
</feature>
<feature type="region of interest" description="Disordered" evidence="3">
    <location>
        <begin position="464"/>
        <end position="484"/>
    </location>
</feature>
<gene>
    <name evidence="5" type="primary">si:ch73-109i22.2</name>
</gene>
<dbReference type="Ensembl" id="ENSDCDT00010018845.1">
    <property type="protein sequence ID" value="ENSDCDP00010017783.1"/>
    <property type="gene ID" value="ENSDCDG00010008117.1"/>
</dbReference>
<feature type="domain" description="SH2" evidence="4">
    <location>
        <begin position="108"/>
        <end position="199"/>
    </location>
</feature>
<evidence type="ECO:0000256" key="3">
    <source>
        <dbReference type="SAM" id="MobiDB-lite"/>
    </source>
</evidence>
<name>A0AAY4B9Y6_9TELE</name>
<dbReference type="PROSITE" id="PS50001">
    <property type="entry name" value="SH2"/>
    <property type="match status" value="1"/>
</dbReference>
<dbReference type="GO" id="GO:0005737">
    <property type="term" value="C:cytoplasm"/>
    <property type="evidence" value="ECO:0007669"/>
    <property type="project" value="TreeGrafter"/>
</dbReference>
<evidence type="ECO:0000259" key="4">
    <source>
        <dbReference type="PROSITE" id="PS50001"/>
    </source>
</evidence>
<dbReference type="SMART" id="SM00252">
    <property type="entry name" value="SH2"/>
    <property type="match status" value="1"/>
</dbReference>
<reference evidence="5" key="3">
    <citation type="submission" date="2025-09" db="UniProtKB">
        <authorList>
            <consortium name="Ensembl"/>
        </authorList>
    </citation>
    <scope>IDENTIFICATION</scope>
</reference>
<feature type="region of interest" description="Disordered" evidence="3">
    <location>
        <begin position="312"/>
        <end position="352"/>
    </location>
</feature>
<protein>
    <recommendedName>
        <fullName evidence="4">SH2 domain-containing protein</fullName>
    </recommendedName>
</protein>
<dbReference type="PRINTS" id="PR00401">
    <property type="entry name" value="SH2DOMAIN"/>
</dbReference>
<organism evidence="5 6">
    <name type="scientific">Denticeps clupeoides</name>
    <name type="common">denticle herring</name>
    <dbReference type="NCBI Taxonomy" id="299321"/>
    <lineage>
        <taxon>Eukaryota</taxon>
        <taxon>Metazoa</taxon>
        <taxon>Chordata</taxon>
        <taxon>Craniata</taxon>
        <taxon>Vertebrata</taxon>
        <taxon>Euteleostomi</taxon>
        <taxon>Actinopterygii</taxon>
        <taxon>Neopterygii</taxon>
        <taxon>Teleostei</taxon>
        <taxon>Clupei</taxon>
        <taxon>Clupeiformes</taxon>
        <taxon>Denticipitoidei</taxon>
        <taxon>Denticipitidae</taxon>
        <taxon>Denticeps</taxon>
    </lineage>
</organism>
<accession>A0AAY4B9Y6</accession>
<sequence length="506" mass="56252">MMDFDNQMMKDAEEQMGLTPLPMPCILANPEHTNKPPVKPRRSIKCRPTAQQRTQTPNPAAKPNTLEMEVTQLSVESLPSSLQVQTLLWFQRSQLPQLHTHTHTLPSWLHGFTTRREAEQMLKDHPLGSFLLRLSESKIGFVLSYRGEDRCRHFIIEQEEDGRYLITGEDIRHSTLDELITYYTHNPVGPFNEKLTVPCGESTVFSNGNASLGGRDSRDGQKGLGLDPAPPINKVIPVLMQAPGSTQVLTATATADYAVVKKVLKTSLSLTESQQTAETRSPSVEVLNPGASILKVGSSGAASTLDTELTDAPYARVNKPPRSTPHTAPAPFATTTVTSSDQQSMDHAAPSSLRSSAEQKYWQLEPLHTYEEMLFTASRQEADFYAIGRRREVEGVRGDSTGHHLYSEINLRGSRHTPSCAPESLPVMNTLNQTRPASARFTSNLPFQPPPRYACGYPRDLSMQSSVPLQNPHWQHSTTYDPSGIYEQIPERSRVRPPLPSHNPKH</sequence>
<evidence type="ECO:0000313" key="5">
    <source>
        <dbReference type="Ensembl" id="ENSDCDP00010017783.1"/>
    </source>
</evidence>
<keyword evidence="6" id="KW-1185">Reference proteome</keyword>
<dbReference type="FunFam" id="3.30.505.10:FF:000103">
    <property type="entry name" value="Si:ch73-109i22.2"/>
    <property type="match status" value="1"/>
</dbReference>
<feature type="compositionally biased region" description="Polar residues" evidence="3">
    <location>
        <begin position="49"/>
        <end position="58"/>
    </location>
</feature>
<dbReference type="Gene3D" id="3.30.505.10">
    <property type="entry name" value="SH2 domain"/>
    <property type="match status" value="1"/>
</dbReference>
<keyword evidence="1 2" id="KW-0727">SH2 domain</keyword>
<dbReference type="InterPro" id="IPR036860">
    <property type="entry name" value="SH2_dom_sf"/>
</dbReference>
<proteinExistence type="predicted"/>
<evidence type="ECO:0000256" key="1">
    <source>
        <dbReference type="ARBA" id="ARBA00022999"/>
    </source>
</evidence>
<evidence type="ECO:0000313" key="6">
    <source>
        <dbReference type="Proteomes" id="UP000694580"/>
    </source>
</evidence>
<dbReference type="InterPro" id="IPR000980">
    <property type="entry name" value="SH2"/>
</dbReference>
<dbReference type="PANTHER" id="PTHR14388">
    <property type="entry name" value="T CELL-SPECIFIC ADAPTER PROTEIN TSAD"/>
    <property type="match status" value="1"/>
</dbReference>
<dbReference type="GeneTree" id="ENSGT00940000160977"/>
<feature type="compositionally biased region" description="Low complexity" evidence="3">
    <location>
        <begin position="324"/>
        <end position="340"/>
    </location>
</feature>
<dbReference type="Proteomes" id="UP000694580">
    <property type="component" value="Chromosome 11"/>
</dbReference>
<feature type="region of interest" description="Disordered" evidence="3">
    <location>
        <begin position="208"/>
        <end position="227"/>
    </location>
</feature>
<feature type="region of interest" description="Disordered" evidence="3">
    <location>
        <begin position="28"/>
        <end position="63"/>
    </location>
</feature>